<keyword evidence="1 2" id="KW-0812">Transmembrane</keyword>
<gene>
    <name evidence="2" type="ORF">BSAL_35535</name>
</gene>
<feature type="transmembrane region" description="Helical" evidence="1">
    <location>
        <begin position="436"/>
        <end position="461"/>
    </location>
</feature>
<dbReference type="AlphaFoldDB" id="A0A0S4JPJ7"/>
<feature type="transmembrane region" description="Helical" evidence="1">
    <location>
        <begin position="500"/>
        <end position="517"/>
    </location>
</feature>
<sequence>MLNCSLLLDAPTTTWVDSILASGSDASPFTGVPPTGRRSSFGGFLFLGGSAFLPTGVRRSMSSVLPSPAVADLGSVNASSVVWIESCSLTQVRSQAATAGTCVTDSVQPGQPAAAFMSLRWTTFYQVDGAAPTLIAVSNATMRAVVDGGAATPMTLALLHSDYSSVSLSTSASAGVGAEFVFDNVVVHGPGATTSINSCRVASASSHPLALGWQALRFGFQSSTSLDPVHFQLKSVHVLQPANISQLRMFSAPLAWKPPLLSSALSSTVISVQCCSIDYVKPISASVFAAPRWAIEVQPPPNENDNEMCPYEGFWTSTLTFHDAPAALVASDKRRNSKTTSTAVGATVVIVSGVASLVSSGVGTTAAAFATSTLAMRLQTSAAAIAMAVRCSVIQDGASDDDMAADLAIGSAVSDNPMQATIESFGPWTSAAGGAVLANAALVVAFGVGGPLVGVGIAAVWRGSDAANDDGHIYRLPSPLTLRSIGGFLLTLVPGQGATVYATLLQPTFASSIALLMAGNYPHVEVLESRADNGGKIVFGTVGFATLLLSATAIVWSVLRAERTGRLRGVDHHAGTASSSIWSMWFRATEWRYAADRRSLHNKNSDDATAFQRRFDSTYSGYRRSYLWFLACEWGVALLCGLLAALSTLPSILNNPSACTGLVWGVAAISAVLALCVLVLRPYSSKFDNTNNIVQCTSTAIVAVLAAALPSDGDAANDAANVVVILQTTLLALGAAIEIAHDVFASVRCFGAPTFQNTATQRGAARMGFRQSARSLNASFEFSYQICSVVEKNRESQATPWSSSVRQERVLQELISMICRVEQQQH</sequence>
<feature type="transmembrane region" description="Helical" evidence="1">
    <location>
        <begin position="537"/>
        <end position="559"/>
    </location>
</feature>
<evidence type="ECO:0000313" key="3">
    <source>
        <dbReference type="Proteomes" id="UP000051952"/>
    </source>
</evidence>
<organism evidence="2 3">
    <name type="scientific">Bodo saltans</name>
    <name type="common">Flagellated protozoan</name>
    <dbReference type="NCBI Taxonomy" id="75058"/>
    <lineage>
        <taxon>Eukaryota</taxon>
        <taxon>Discoba</taxon>
        <taxon>Euglenozoa</taxon>
        <taxon>Kinetoplastea</taxon>
        <taxon>Metakinetoplastina</taxon>
        <taxon>Eubodonida</taxon>
        <taxon>Bodonidae</taxon>
        <taxon>Bodo</taxon>
    </lineage>
</organism>
<keyword evidence="1" id="KW-0472">Membrane</keyword>
<reference evidence="3" key="1">
    <citation type="submission" date="2015-09" db="EMBL/GenBank/DDBJ databases">
        <authorList>
            <consortium name="Pathogen Informatics"/>
        </authorList>
    </citation>
    <scope>NUCLEOTIDE SEQUENCE [LARGE SCALE GENOMIC DNA]</scope>
    <source>
        <strain evidence="3">Lake Konstanz</strain>
    </source>
</reference>
<keyword evidence="1" id="KW-1133">Transmembrane helix</keyword>
<evidence type="ECO:0000256" key="1">
    <source>
        <dbReference type="SAM" id="Phobius"/>
    </source>
</evidence>
<accession>A0A0S4JPJ7</accession>
<dbReference type="EMBL" id="CYKH01002006">
    <property type="protein sequence ID" value="CUG92103.1"/>
    <property type="molecule type" value="Genomic_DNA"/>
</dbReference>
<evidence type="ECO:0000313" key="2">
    <source>
        <dbReference type="EMBL" id="CUG92103.1"/>
    </source>
</evidence>
<keyword evidence="3" id="KW-1185">Reference proteome</keyword>
<dbReference type="VEuPathDB" id="TriTrypDB:BSAL_35535"/>
<feature type="transmembrane region" description="Helical" evidence="1">
    <location>
        <begin position="661"/>
        <end position="680"/>
    </location>
</feature>
<proteinExistence type="predicted"/>
<name>A0A0S4JPJ7_BODSA</name>
<feature type="transmembrane region" description="Helical" evidence="1">
    <location>
        <begin position="626"/>
        <end position="649"/>
    </location>
</feature>
<feature type="transmembrane region" description="Helical" evidence="1">
    <location>
        <begin position="692"/>
        <end position="710"/>
    </location>
</feature>
<feature type="transmembrane region" description="Helical" evidence="1">
    <location>
        <begin position="473"/>
        <end position="493"/>
    </location>
</feature>
<feature type="transmembrane region" description="Helical" evidence="1">
    <location>
        <begin position="722"/>
        <end position="740"/>
    </location>
</feature>
<dbReference type="Proteomes" id="UP000051952">
    <property type="component" value="Unassembled WGS sequence"/>
</dbReference>
<feature type="transmembrane region" description="Helical" evidence="1">
    <location>
        <begin position="343"/>
        <end position="370"/>
    </location>
</feature>
<protein>
    <submittedName>
        <fullName evidence="2">Transmembrane protein, putative</fullName>
    </submittedName>
</protein>